<evidence type="ECO:0000256" key="6">
    <source>
        <dbReference type="ARBA" id="ARBA00022989"/>
    </source>
</evidence>
<gene>
    <name evidence="10" type="ORF">TRFO_41489</name>
</gene>
<organism evidence="10 11">
    <name type="scientific">Tritrichomonas foetus</name>
    <dbReference type="NCBI Taxonomy" id="1144522"/>
    <lineage>
        <taxon>Eukaryota</taxon>
        <taxon>Metamonada</taxon>
        <taxon>Parabasalia</taxon>
        <taxon>Tritrichomonadida</taxon>
        <taxon>Tritrichomonadidae</taxon>
        <taxon>Tritrichomonas</taxon>
    </lineage>
</organism>
<keyword evidence="6 8" id="KW-1133">Transmembrane helix</keyword>
<evidence type="ECO:0000256" key="4">
    <source>
        <dbReference type="ARBA" id="ARBA00022692"/>
    </source>
</evidence>
<keyword evidence="7 8" id="KW-0472">Membrane</keyword>
<feature type="transmembrane region" description="Helical" evidence="8">
    <location>
        <begin position="355"/>
        <end position="375"/>
    </location>
</feature>
<proteinExistence type="inferred from homology"/>
<feature type="transmembrane region" description="Helical" evidence="8">
    <location>
        <begin position="278"/>
        <end position="300"/>
    </location>
</feature>
<evidence type="ECO:0000256" key="5">
    <source>
        <dbReference type="ARBA" id="ARBA00022970"/>
    </source>
</evidence>
<feature type="transmembrane region" description="Helical" evidence="8">
    <location>
        <begin position="396"/>
        <end position="415"/>
    </location>
</feature>
<evidence type="ECO:0000256" key="3">
    <source>
        <dbReference type="ARBA" id="ARBA00022448"/>
    </source>
</evidence>
<keyword evidence="5" id="KW-0029">Amino-acid transport</keyword>
<dbReference type="Proteomes" id="UP000179807">
    <property type="component" value="Unassembled WGS sequence"/>
</dbReference>
<comment type="similarity">
    <text evidence="2">Belongs to the amino acid/polyamine transporter 2 family.</text>
</comment>
<feature type="transmembrane region" description="Helical" evidence="8">
    <location>
        <begin position="421"/>
        <end position="444"/>
    </location>
</feature>
<keyword evidence="11" id="KW-1185">Reference proteome</keyword>
<dbReference type="VEuPathDB" id="TrichDB:TRFO_41489"/>
<evidence type="ECO:0000256" key="2">
    <source>
        <dbReference type="ARBA" id="ARBA00008066"/>
    </source>
</evidence>
<feature type="transmembrane region" description="Helical" evidence="8">
    <location>
        <begin position="208"/>
        <end position="225"/>
    </location>
</feature>
<feature type="transmembrane region" description="Helical" evidence="8">
    <location>
        <begin position="312"/>
        <end position="335"/>
    </location>
</feature>
<feature type="transmembrane region" description="Helical" evidence="8">
    <location>
        <begin position="165"/>
        <end position="188"/>
    </location>
</feature>
<reference evidence="10" key="1">
    <citation type="submission" date="2016-10" db="EMBL/GenBank/DDBJ databases">
        <authorList>
            <person name="Benchimol M."/>
            <person name="Almeida L.G."/>
            <person name="Vasconcelos A.T."/>
            <person name="Perreira-Neves A."/>
            <person name="Rosa I.A."/>
            <person name="Tasca T."/>
            <person name="Bogo M.R."/>
            <person name="de Souza W."/>
        </authorList>
    </citation>
    <scope>NUCLEOTIDE SEQUENCE [LARGE SCALE GENOMIC DNA]</scope>
    <source>
        <strain evidence="10">K</strain>
    </source>
</reference>
<feature type="transmembrane region" description="Helical" evidence="8">
    <location>
        <begin position="456"/>
        <end position="478"/>
    </location>
</feature>
<dbReference type="PANTHER" id="PTHR22950">
    <property type="entry name" value="AMINO ACID TRANSPORTER"/>
    <property type="match status" value="1"/>
</dbReference>
<evidence type="ECO:0000313" key="10">
    <source>
        <dbReference type="EMBL" id="OHT16877.1"/>
    </source>
</evidence>
<dbReference type="Pfam" id="PF01490">
    <property type="entry name" value="Aa_trans"/>
    <property type="match status" value="1"/>
</dbReference>
<protein>
    <submittedName>
        <fullName evidence="10">Transmembrane amino acid transporter protein</fullName>
    </submittedName>
</protein>
<feature type="domain" description="Amino acid transporter transmembrane" evidence="9">
    <location>
        <begin position="91"/>
        <end position="478"/>
    </location>
</feature>
<dbReference type="EMBL" id="MLAK01000062">
    <property type="protein sequence ID" value="OHT16877.1"/>
    <property type="molecule type" value="Genomic_DNA"/>
</dbReference>
<dbReference type="GeneID" id="94848505"/>
<evidence type="ECO:0000256" key="8">
    <source>
        <dbReference type="SAM" id="Phobius"/>
    </source>
</evidence>
<dbReference type="OrthoDB" id="28208at2759"/>
<sequence>MHTFQIICQKLIENNFWSFKITFKIIIVLVRIERVKSEFELVFHVTCHYLLTNQDPLLESKSLATVDTNTSNASKIDPNSIFDHYVPAESGVFGTFRVLLNTAIGSGTLMVPYCFTSGVGTALIISFFFACLAYASLLLLIDSSQYCHEYDYQGLFAYCFGKNRLWILNMVIFFVQYGTVMIYCHWLGRLMNKIVNLDYVSFIFNSNAFWISTLTAFCVFPLTIFREISALQNFTYFSLFFMLILIIHALYFFIYDVTNEGFDPDGKLEFFAFSKYDVIISALSINALAYHCHLNLFSCLEHLQNCTLKRSHSLCGAVVVACFILYNLFGLFSYLNLFDRLQAGSSLEYYPHPNWLTTVTTAGILVVLIVSSPLMNWSCRLSINNLIWKDKPMTNLRWITISGVICLSAAFLASSSEKIRLFFNIFGGLLMPVIEFMLPALFFLKTNNGQGSLIRKIFAGFLVVFAVLAMIACTYQAVVDIIKD</sequence>
<accession>A0A1J4L4L6</accession>
<evidence type="ECO:0000256" key="7">
    <source>
        <dbReference type="ARBA" id="ARBA00023136"/>
    </source>
</evidence>
<keyword evidence="3" id="KW-0813">Transport</keyword>
<feature type="transmembrane region" description="Helical" evidence="8">
    <location>
        <begin position="237"/>
        <end position="258"/>
    </location>
</feature>
<comment type="subcellular location">
    <subcellularLocation>
        <location evidence="1">Membrane</location>
        <topology evidence="1">Multi-pass membrane protein</topology>
    </subcellularLocation>
</comment>
<evidence type="ECO:0000313" key="11">
    <source>
        <dbReference type="Proteomes" id="UP000179807"/>
    </source>
</evidence>
<feature type="transmembrane region" description="Helical" evidence="8">
    <location>
        <begin position="119"/>
        <end position="141"/>
    </location>
</feature>
<dbReference type="PANTHER" id="PTHR22950:SF458">
    <property type="entry name" value="SODIUM-COUPLED NEUTRAL AMINO ACID TRANSPORTER 11-RELATED"/>
    <property type="match status" value="1"/>
</dbReference>
<name>A0A1J4L4L6_9EUKA</name>
<dbReference type="InterPro" id="IPR013057">
    <property type="entry name" value="AA_transpt_TM"/>
</dbReference>
<dbReference type="GO" id="GO:0015179">
    <property type="term" value="F:L-amino acid transmembrane transporter activity"/>
    <property type="evidence" value="ECO:0007669"/>
    <property type="project" value="TreeGrafter"/>
</dbReference>
<evidence type="ECO:0000259" key="9">
    <source>
        <dbReference type="Pfam" id="PF01490"/>
    </source>
</evidence>
<keyword evidence="4 8" id="KW-0812">Transmembrane</keyword>
<dbReference type="RefSeq" id="XP_068370013.1">
    <property type="nucleotide sequence ID" value="XM_068513801.1"/>
</dbReference>
<dbReference type="GO" id="GO:0016020">
    <property type="term" value="C:membrane"/>
    <property type="evidence" value="ECO:0007669"/>
    <property type="project" value="UniProtKB-SubCell"/>
</dbReference>
<dbReference type="AlphaFoldDB" id="A0A1J4L4L6"/>
<evidence type="ECO:0000256" key="1">
    <source>
        <dbReference type="ARBA" id="ARBA00004141"/>
    </source>
</evidence>
<comment type="caution">
    <text evidence="10">The sequence shown here is derived from an EMBL/GenBank/DDBJ whole genome shotgun (WGS) entry which is preliminary data.</text>
</comment>